<dbReference type="EMBL" id="JAWLVV010000010">
    <property type="protein sequence ID" value="MDV7291257.1"/>
    <property type="molecule type" value="Genomic_DNA"/>
</dbReference>
<dbReference type="Proteomes" id="UP001186041">
    <property type="component" value="Unassembled WGS sequence"/>
</dbReference>
<comment type="caution">
    <text evidence="1">The sequence shown here is derived from an EMBL/GenBank/DDBJ whole genome shotgun (WGS) entry which is preliminary data.</text>
</comment>
<sequence length="141" mass="15719">MDDALHTLHYLLRHLRQPLHDALDRLRDSLHHLACHLRELAHHLPAGLHPTVLAADSAAAGGATCGIRRARAPPTRHPVSLCLQLLGGIQIAALIRPRRLTESFSQLLGYGLRSTDCRTARFRCPCEIGWESDRSVTIEYL</sequence>
<name>A0AAE4VAF4_MYCFO</name>
<evidence type="ECO:0000313" key="1">
    <source>
        <dbReference type="EMBL" id="MDV7291257.1"/>
    </source>
</evidence>
<evidence type="ECO:0000313" key="2">
    <source>
        <dbReference type="Proteomes" id="UP001186041"/>
    </source>
</evidence>
<protein>
    <submittedName>
        <fullName evidence="1">Uncharacterized protein</fullName>
    </submittedName>
</protein>
<dbReference type="AlphaFoldDB" id="A0AAE4VAF4"/>
<reference evidence="1" key="1">
    <citation type="submission" date="2023-10" db="EMBL/GenBank/DDBJ databases">
        <title>Mycolicibacterium fortuitum clinical isolates causing pulmonary infections in humans.</title>
        <authorList>
            <person name="Mejia-Ponce P.M."/>
            <person name="Zenteno-Cuevas R."/>
            <person name="Licona-Cassani C."/>
        </authorList>
    </citation>
    <scope>NUCLEOTIDE SEQUENCE</scope>
    <source>
        <strain evidence="1">M8</strain>
    </source>
</reference>
<proteinExistence type="predicted"/>
<organism evidence="1 2">
    <name type="scientific">Mycolicibacterium fortuitum</name>
    <name type="common">Mycobacterium fortuitum</name>
    <dbReference type="NCBI Taxonomy" id="1766"/>
    <lineage>
        <taxon>Bacteria</taxon>
        <taxon>Bacillati</taxon>
        <taxon>Actinomycetota</taxon>
        <taxon>Actinomycetes</taxon>
        <taxon>Mycobacteriales</taxon>
        <taxon>Mycobacteriaceae</taxon>
        <taxon>Mycolicibacterium</taxon>
    </lineage>
</organism>
<accession>A0AAE4VAF4</accession>
<gene>
    <name evidence="1" type="ORF">R4485_13915</name>
</gene>